<evidence type="ECO:0000313" key="1">
    <source>
        <dbReference type="EMBL" id="MPC40069.1"/>
    </source>
</evidence>
<dbReference type="AlphaFoldDB" id="A0A5B7F492"/>
<comment type="caution">
    <text evidence="1">The sequence shown here is derived from an EMBL/GenBank/DDBJ whole genome shotgun (WGS) entry which is preliminary data.</text>
</comment>
<name>A0A5B7F492_PORTR</name>
<evidence type="ECO:0000313" key="2">
    <source>
        <dbReference type="Proteomes" id="UP000324222"/>
    </source>
</evidence>
<sequence>MIQGDELSCPACRIRVTHLLPGLAPDAVDLVPHLPEGPGMQDPIQEGDLVLLHFLLPQIREVLSHGNHGIP</sequence>
<gene>
    <name evidence="1" type="ORF">E2C01_033622</name>
</gene>
<keyword evidence="2" id="KW-1185">Reference proteome</keyword>
<protein>
    <submittedName>
        <fullName evidence="1">Uncharacterized protein</fullName>
    </submittedName>
</protein>
<dbReference type="Proteomes" id="UP000324222">
    <property type="component" value="Unassembled WGS sequence"/>
</dbReference>
<accession>A0A5B7F492</accession>
<organism evidence="1 2">
    <name type="scientific">Portunus trituberculatus</name>
    <name type="common">Swimming crab</name>
    <name type="synonym">Neptunus trituberculatus</name>
    <dbReference type="NCBI Taxonomy" id="210409"/>
    <lineage>
        <taxon>Eukaryota</taxon>
        <taxon>Metazoa</taxon>
        <taxon>Ecdysozoa</taxon>
        <taxon>Arthropoda</taxon>
        <taxon>Crustacea</taxon>
        <taxon>Multicrustacea</taxon>
        <taxon>Malacostraca</taxon>
        <taxon>Eumalacostraca</taxon>
        <taxon>Eucarida</taxon>
        <taxon>Decapoda</taxon>
        <taxon>Pleocyemata</taxon>
        <taxon>Brachyura</taxon>
        <taxon>Eubrachyura</taxon>
        <taxon>Portunoidea</taxon>
        <taxon>Portunidae</taxon>
        <taxon>Portuninae</taxon>
        <taxon>Portunus</taxon>
    </lineage>
</organism>
<proteinExistence type="predicted"/>
<reference evidence="1 2" key="1">
    <citation type="submission" date="2019-05" db="EMBL/GenBank/DDBJ databases">
        <title>Another draft genome of Portunus trituberculatus and its Hox gene families provides insights of decapod evolution.</title>
        <authorList>
            <person name="Jeong J.-H."/>
            <person name="Song I."/>
            <person name="Kim S."/>
            <person name="Choi T."/>
            <person name="Kim D."/>
            <person name="Ryu S."/>
            <person name="Kim W."/>
        </authorList>
    </citation>
    <scope>NUCLEOTIDE SEQUENCE [LARGE SCALE GENOMIC DNA]</scope>
    <source>
        <tissue evidence="1">Muscle</tissue>
    </source>
</reference>
<dbReference type="EMBL" id="VSRR010004568">
    <property type="protein sequence ID" value="MPC40069.1"/>
    <property type="molecule type" value="Genomic_DNA"/>
</dbReference>